<proteinExistence type="predicted"/>
<sequence length="182" mass="20760">MQTPNTFFGIGTYNDEDTEMHGDSVDGSHDEVDLPDEHVNPVIQALTRKFRSKAWQEFVPVLVNGEVGAGKCKHCGTEFCAKRGAGTSSLRKHLKRCKKRVSALKIVGNLDSTLMSPDSVWLKNWSFDHEVSRRELMRMIALHEFPFQVVEYDGFKRFAASLNPYFKMISRTTIRNDCTHSF</sequence>
<dbReference type="SMART" id="SM00614">
    <property type="entry name" value="ZnF_BED"/>
    <property type="match status" value="1"/>
</dbReference>
<keyword evidence="1" id="KW-0479">Metal-binding</keyword>
<keyword evidence="8" id="KW-1185">Reference proteome</keyword>
<dbReference type="GO" id="GO:0005634">
    <property type="term" value="C:nucleus"/>
    <property type="evidence" value="ECO:0007669"/>
    <property type="project" value="TreeGrafter"/>
</dbReference>
<reference evidence="7 8" key="1">
    <citation type="submission" date="2019-11" db="EMBL/GenBank/DDBJ databases">
        <title>Whole genome sequence of Oryza granulata.</title>
        <authorList>
            <person name="Li W."/>
        </authorList>
    </citation>
    <scope>NUCLEOTIDE SEQUENCE [LARGE SCALE GENOMIC DNA]</scope>
    <source>
        <strain evidence="8">cv. Menghai</strain>
        <tissue evidence="7">Leaf</tissue>
    </source>
</reference>
<feature type="compositionally biased region" description="Basic and acidic residues" evidence="5">
    <location>
        <begin position="19"/>
        <end position="34"/>
    </location>
</feature>
<feature type="domain" description="BED-type" evidence="6">
    <location>
        <begin position="49"/>
        <end position="104"/>
    </location>
</feature>
<dbReference type="GO" id="GO:0006357">
    <property type="term" value="P:regulation of transcription by RNA polymerase II"/>
    <property type="evidence" value="ECO:0007669"/>
    <property type="project" value="TreeGrafter"/>
</dbReference>
<accession>A0A6G1CR17</accession>
<dbReference type="Proteomes" id="UP000479710">
    <property type="component" value="Unassembled WGS sequence"/>
</dbReference>
<evidence type="ECO:0000259" key="6">
    <source>
        <dbReference type="PROSITE" id="PS50808"/>
    </source>
</evidence>
<evidence type="ECO:0000313" key="8">
    <source>
        <dbReference type="Proteomes" id="UP000479710"/>
    </source>
</evidence>
<dbReference type="GO" id="GO:1990837">
    <property type="term" value="F:sequence-specific double-stranded DNA binding"/>
    <property type="evidence" value="ECO:0007669"/>
    <property type="project" value="TreeGrafter"/>
</dbReference>
<evidence type="ECO:0000256" key="4">
    <source>
        <dbReference type="PROSITE-ProRule" id="PRU00027"/>
    </source>
</evidence>
<dbReference type="PANTHER" id="PTHR34396">
    <property type="entry name" value="OS03G0264950 PROTEIN-RELATED"/>
    <property type="match status" value="1"/>
</dbReference>
<feature type="region of interest" description="Disordered" evidence="5">
    <location>
        <begin position="11"/>
        <end position="34"/>
    </location>
</feature>
<evidence type="ECO:0000256" key="2">
    <source>
        <dbReference type="ARBA" id="ARBA00022771"/>
    </source>
</evidence>
<name>A0A6G1CR17_9ORYZ</name>
<keyword evidence="2 4" id="KW-0863">Zinc-finger</keyword>
<dbReference type="InterPro" id="IPR053031">
    <property type="entry name" value="Cuticle_assoc_protein"/>
</dbReference>
<evidence type="ECO:0000256" key="1">
    <source>
        <dbReference type="ARBA" id="ARBA00022723"/>
    </source>
</evidence>
<evidence type="ECO:0000256" key="5">
    <source>
        <dbReference type="SAM" id="MobiDB-lite"/>
    </source>
</evidence>
<organism evidence="7 8">
    <name type="scientific">Oryza meyeriana var. granulata</name>
    <dbReference type="NCBI Taxonomy" id="110450"/>
    <lineage>
        <taxon>Eukaryota</taxon>
        <taxon>Viridiplantae</taxon>
        <taxon>Streptophyta</taxon>
        <taxon>Embryophyta</taxon>
        <taxon>Tracheophyta</taxon>
        <taxon>Spermatophyta</taxon>
        <taxon>Magnoliopsida</taxon>
        <taxon>Liliopsida</taxon>
        <taxon>Poales</taxon>
        <taxon>Poaceae</taxon>
        <taxon>BOP clade</taxon>
        <taxon>Oryzoideae</taxon>
        <taxon>Oryzeae</taxon>
        <taxon>Oryzinae</taxon>
        <taxon>Oryza</taxon>
        <taxon>Oryza meyeriana</taxon>
    </lineage>
</organism>
<dbReference type="SUPFAM" id="SSF57667">
    <property type="entry name" value="beta-beta-alpha zinc fingers"/>
    <property type="match status" value="1"/>
</dbReference>
<evidence type="ECO:0000256" key="3">
    <source>
        <dbReference type="ARBA" id="ARBA00022833"/>
    </source>
</evidence>
<keyword evidence="3" id="KW-0862">Zinc</keyword>
<dbReference type="InterPro" id="IPR003656">
    <property type="entry name" value="Znf_BED"/>
</dbReference>
<dbReference type="PROSITE" id="PS50808">
    <property type="entry name" value="ZF_BED"/>
    <property type="match status" value="1"/>
</dbReference>
<evidence type="ECO:0000313" key="7">
    <source>
        <dbReference type="EMBL" id="KAF0903045.1"/>
    </source>
</evidence>
<dbReference type="EMBL" id="SPHZ02000008">
    <property type="protein sequence ID" value="KAF0903045.1"/>
    <property type="molecule type" value="Genomic_DNA"/>
</dbReference>
<dbReference type="AlphaFoldDB" id="A0A6G1CR17"/>
<gene>
    <name evidence="7" type="ORF">E2562_024037</name>
</gene>
<dbReference type="InterPro" id="IPR036236">
    <property type="entry name" value="Znf_C2H2_sf"/>
</dbReference>
<protein>
    <recommendedName>
        <fullName evidence="6">BED-type domain-containing protein</fullName>
    </recommendedName>
</protein>
<dbReference type="GO" id="GO:0008270">
    <property type="term" value="F:zinc ion binding"/>
    <property type="evidence" value="ECO:0007669"/>
    <property type="project" value="UniProtKB-KW"/>
</dbReference>
<dbReference type="OrthoDB" id="696392at2759"/>
<dbReference type="PANTHER" id="PTHR34396:SF27">
    <property type="entry name" value="OS08G0208700 PROTEIN"/>
    <property type="match status" value="1"/>
</dbReference>
<comment type="caution">
    <text evidence="7">The sequence shown here is derived from an EMBL/GenBank/DDBJ whole genome shotgun (WGS) entry which is preliminary data.</text>
</comment>